<name>A0A1G5QZS6_9GAMM</name>
<protein>
    <submittedName>
        <fullName evidence="2">Methyltransferase domain-containing protein</fullName>
    </submittedName>
</protein>
<dbReference type="InterPro" id="IPR013216">
    <property type="entry name" value="Methyltransf_11"/>
</dbReference>
<dbReference type="AlphaFoldDB" id="A0A1G5QZS6"/>
<dbReference type="Proteomes" id="UP000199648">
    <property type="component" value="Unassembled WGS sequence"/>
</dbReference>
<proteinExistence type="predicted"/>
<dbReference type="EMBL" id="FMWD01000014">
    <property type="protein sequence ID" value="SCZ67226.1"/>
    <property type="molecule type" value="Genomic_DNA"/>
</dbReference>
<dbReference type="Pfam" id="PF08241">
    <property type="entry name" value="Methyltransf_11"/>
    <property type="match status" value="1"/>
</dbReference>
<dbReference type="GO" id="GO:0008757">
    <property type="term" value="F:S-adenosylmethionine-dependent methyltransferase activity"/>
    <property type="evidence" value="ECO:0007669"/>
    <property type="project" value="InterPro"/>
</dbReference>
<sequence>MATLNPKGFVRRFFPTARRLLVEADVRRWCVDEYARVLVIGAGHDPYRTRFPSADLYVTLDIVSTPGATDVVASALELPFQNGVFDCVVAIEIAEHVNEPLMLIKEAFRVLAPSGSLLLSVPFAFHQHADPEDYWRPTRRALEKAGADFKEVSVYPQGNRLHVMSDFSTTAFYPRSVFAPLRIINNLLRIPFLSGANRKNTSSAPSGHFMVAKK</sequence>
<evidence type="ECO:0000313" key="2">
    <source>
        <dbReference type="EMBL" id="SCZ67226.1"/>
    </source>
</evidence>
<organism evidence="2 3">
    <name type="scientific">Thiohalomonas denitrificans</name>
    <dbReference type="NCBI Taxonomy" id="415747"/>
    <lineage>
        <taxon>Bacteria</taxon>
        <taxon>Pseudomonadati</taxon>
        <taxon>Pseudomonadota</taxon>
        <taxon>Gammaproteobacteria</taxon>
        <taxon>Thiohalomonadales</taxon>
        <taxon>Thiohalomonadaceae</taxon>
        <taxon>Thiohalomonas</taxon>
    </lineage>
</organism>
<accession>A0A1G5QZS6</accession>
<gene>
    <name evidence="2" type="ORF">SAMN03097708_03101</name>
</gene>
<reference evidence="2 3" key="1">
    <citation type="submission" date="2016-10" db="EMBL/GenBank/DDBJ databases">
        <authorList>
            <person name="de Groot N.N."/>
        </authorList>
    </citation>
    <scope>NUCLEOTIDE SEQUENCE [LARGE SCALE GENOMIC DNA]</scope>
    <source>
        <strain evidence="2 3">HLD2</strain>
    </source>
</reference>
<keyword evidence="2" id="KW-0808">Transferase</keyword>
<feature type="domain" description="Methyltransferase type 11" evidence="1">
    <location>
        <begin position="71"/>
        <end position="118"/>
    </location>
</feature>
<evidence type="ECO:0000259" key="1">
    <source>
        <dbReference type="Pfam" id="PF08241"/>
    </source>
</evidence>
<keyword evidence="2" id="KW-0489">Methyltransferase</keyword>
<dbReference type="SUPFAM" id="SSF53335">
    <property type="entry name" value="S-adenosyl-L-methionine-dependent methyltransferases"/>
    <property type="match status" value="1"/>
</dbReference>
<evidence type="ECO:0000313" key="3">
    <source>
        <dbReference type="Proteomes" id="UP000199648"/>
    </source>
</evidence>
<dbReference type="InterPro" id="IPR029063">
    <property type="entry name" value="SAM-dependent_MTases_sf"/>
</dbReference>
<dbReference type="GO" id="GO:0032259">
    <property type="term" value="P:methylation"/>
    <property type="evidence" value="ECO:0007669"/>
    <property type="project" value="UniProtKB-KW"/>
</dbReference>
<dbReference type="Gene3D" id="3.40.50.150">
    <property type="entry name" value="Vaccinia Virus protein VP39"/>
    <property type="match status" value="1"/>
</dbReference>
<keyword evidence="3" id="KW-1185">Reference proteome</keyword>
<dbReference type="STRING" id="415747.SAMN03097708_03101"/>